<organism evidence="1">
    <name type="scientific">freshwater metagenome</name>
    <dbReference type="NCBI Taxonomy" id="449393"/>
    <lineage>
        <taxon>unclassified sequences</taxon>
        <taxon>metagenomes</taxon>
        <taxon>ecological metagenomes</taxon>
    </lineage>
</organism>
<evidence type="ECO:0000313" key="1">
    <source>
        <dbReference type="EMBL" id="CAB5013775.1"/>
    </source>
</evidence>
<dbReference type="EMBL" id="CAFBPE010000104">
    <property type="protein sequence ID" value="CAB5013775.1"/>
    <property type="molecule type" value="Genomic_DNA"/>
</dbReference>
<proteinExistence type="predicted"/>
<dbReference type="AlphaFoldDB" id="A0A6J7QA71"/>
<reference evidence="1" key="1">
    <citation type="submission" date="2020-05" db="EMBL/GenBank/DDBJ databases">
        <authorList>
            <person name="Chiriac C."/>
            <person name="Salcher M."/>
            <person name="Ghai R."/>
            <person name="Kavagutti S V."/>
        </authorList>
    </citation>
    <scope>NUCLEOTIDE SEQUENCE</scope>
</reference>
<gene>
    <name evidence="1" type="ORF">UFOPK4065_01062</name>
</gene>
<accession>A0A6J7QA71</accession>
<name>A0A6J7QA71_9ZZZZ</name>
<sequence>MTTLTVINESTSERTFLSGPSSLNKRLREVLKSFVLAGGAPNIPAIGPPRGPAAPGRCVLMPPPLDLTEKAQSLYRSRKYS</sequence>
<protein>
    <submittedName>
        <fullName evidence="1">Unannotated protein</fullName>
    </submittedName>
</protein>